<dbReference type="AlphaFoldDB" id="A0A2D1U3P6"/>
<proteinExistence type="predicted"/>
<dbReference type="RefSeq" id="WP_099438192.1">
    <property type="nucleotide sequence ID" value="NZ_CP024091.1"/>
</dbReference>
<name>A0A2D1U3P6_9SPHI</name>
<evidence type="ECO:0000313" key="3">
    <source>
        <dbReference type="Proteomes" id="UP000223749"/>
    </source>
</evidence>
<protein>
    <recommendedName>
        <fullName evidence="1">RES domain-containing protein</fullName>
    </recommendedName>
</protein>
<dbReference type="InterPro" id="IPR014914">
    <property type="entry name" value="RES_dom"/>
</dbReference>
<dbReference type="Proteomes" id="UP000223749">
    <property type="component" value="Chromosome"/>
</dbReference>
<dbReference type="SMART" id="SM00953">
    <property type="entry name" value="RES"/>
    <property type="match status" value="1"/>
</dbReference>
<evidence type="ECO:0000313" key="2">
    <source>
        <dbReference type="EMBL" id="ATP56250.1"/>
    </source>
</evidence>
<dbReference type="OrthoDB" id="1425103at2"/>
<dbReference type="Pfam" id="PF08808">
    <property type="entry name" value="RES"/>
    <property type="match status" value="1"/>
</dbReference>
<keyword evidence="3" id="KW-1185">Reference proteome</keyword>
<gene>
    <name evidence="2" type="ORF">CPT03_07090</name>
</gene>
<organism evidence="2 3">
    <name type="scientific">Pedobacter ginsengisoli</name>
    <dbReference type="NCBI Taxonomy" id="363852"/>
    <lineage>
        <taxon>Bacteria</taxon>
        <taxon>Pseudomonadati</taxon>
        <taxon>Bacteroidota</taxon>
        <taxon>Sphingobacteriia</taxon>
        <taxon>Sphingobacteriales</taxon>
        <taxon>Sphingobacteriaceae</taxon>
        <taxon>Pedobacter</taxon>
    </lineage>
</organism>
<accession>A0A2D1U3P6</accession>
<sequence length="336" mass="37769">MTLSTDDLKQEQVLACSECFRDQGLKLAAQRCGHPLNVNCPRCGSDSGVTLYKSDLEELSHSFFVNGSRIRTDCGGSVAIKYNEHHNGIGDIDFPEPLAEDAKIIAELLQIGFFLYPPRLWMVGEIEPLKSLQVLEERDSIIQRIIQEFPVTVLTKDTCFYRLRANPANQMNALEYDSAPDEHLAKGRLDSKELPILYGSFDIEACLHECRVTLEQELYLCTMAVAKDLKLLDLTAWITEDVTEFESLSLAIRMLFRAPAHSYEIIRAIALAAKNHGFDGLVYPSYFSQIHASQDVVKNIGLFGRPVKEGTVVSTCINRIVLKKVVYDYHFGPGDF</sequence>
<feature type="domain" description="RES" evidence="1">
    <location>
        <begin position="173"/>
        <end position="314"/>
    </location>
</feature>
<reference evidence="2 3" key="1">
    <citation type="submission" date="2017-10" db="EMBL/GenBank/DDBJ databases">
        <title>Whole genome of Pedobacter ginsengisoli T01R-27 isolated from tomato rhizosphere.</title>
        <authorList>
            <person name="Weon H.-Y."/>
            <person name="Lee S.A."/>
            <person name="Sang M.K."/>
            <person name="Song J."/>
        </authorList>
    </citation>
    <scope>NUCLEOTIDE SEQUENCE [LARGE SCALE GENOMIC DNA]</scope>
    <source>
        <strain evidence="2 3">T01R-27</strain>
    </source>
</reference>
<dbReference type="KEGG" id="pgs:CPT03_07090"/>
<evidence type="ECO:0000259" key="1">
    <source>
        <dbReference type="SMART" id="SM00953"/>
    </source>
</evidence>
<dbReference type="EMBL" id="CP024091">
    <property type="protein sequence ID" value="ATP56250.1"/>
    <property type="molecule type" value="Genomic_DNA"/>
</dbReference>